<sequence>MTSKTVQEDVELLEHSRTNALNECIEQIRNEPEISPLDPPPSYEEACSARQVENPKDDFMSKHSVLITRITTPIMISFELMLTMLLIVLIFEYM</sequence>
<dbReference type="WBParaSite" id="ACRNAN_scaffold8962.g11875.t1">
    <property type="protein sequence ID" value="ACRNAN_scaffold8962.g11875.t1"/>
    <property type="gene ID" value="ACRNAN_scaffold8962.g11875"/>
</dbReference>
<organism evidence="2 3">
    <name type="scientific">Acrobeloides nanus</name>
    <dbReference type="NCBI Taxonomy" id="290746"/>
    <lineage>
        <taxon>Eukaryota</taxon>
        <taxon>Metazoa</taxon>
        <taxon>Ecdysozoa</taxon>
        <taxon>Nematoda</taxon>
        <taxon>Chromadorea</taxon>
        <taxon>Rhabditida</taxon>
        <taxon>Tylenchina</taxon>
        <taxon>Cephalobomorpha</taxon>
        <taxon>Cephaloboidea</taxon>
        <taxon>Cephalobidae</taxon>
        <taxon>Acrobeloides</taxon>
    </lineage>
</organism>
<dbReference type="AlphaFoldDB" id="A0A914EL63"/>
<evidence type="ECO:0000256" key="1">
    <source>
        <dbReference type="SAM" id="Phobius"/>
    </source>
</evidence>
<dbReference type="Proteomes" id="UP000887540">
    <property type="component" value="Unplaced"/>
</dbReference>
<name>A0A914EL63_9BILA</name>
<keyword evidence="1" id="KW-0472">Membrane</keyword>
<keyword evidence="2" id="KW-1185">Reference proteome</keyword>
<proteinExistence type="predicted"/>
<reference evidence="3" key="1">
    <citation type="submission" date="2022-11" db="UniProtKB">
        <authorList>
            <consortium name="WormBaseParasite"/>
        </authorList>
    </citation>
    <scope>IDENTIFICATION</scope>
</reference>
<accession>A0A914EL63</accession>
<keyword evidence="1" id="KW-0812">Transmembrane</keyword>
<feature type="transmembrane region" description="Helical" evidence="1">
    <location>
        <begin position="70"/>
        <end position="91"/>
    </location>
</feature>
<evidence type="ECO:0000313" key="2">
    <source>
        <dbReference type="Proteomes" id="UP000887540"/>
    </source>
</evidence>
<keyword evidence="1" id="KW-1133">Transmembrane helix</keyword>
<protein>
    <submittedName>
        <fullName evidence="3">Uncharacterized protein</fullName>
    </submittedName>
</protein>
<evidence type="ECO:0000313" key="3">
    <source>
        <dbReference type="WBParaSite" id="ACRNAN_scaffold8962.g11875.t1"/>
    </source>
</evidence>